<sequence length="76" mass="7465">MPSSIGALLAVAALGGLSVANMPPAAAPVALAVEICGGHGVVTIPLDGSPPARHRDCPAGCHAVCGRRNLVEADED</sequence>
<gene>
    <name evidence="2" type="ORF">ABC974_19465</name>
</gene>
<dbReference type="Proteomes" id="UP001419910">
    <property type="component" value="Unassembled WGS sequence"/>
</dbReference>
<evidence type="ECO:0008006" key="4">
    <source>
        <dbReference type="Google" id="ProtNLM"/>
    </source>
</evidence>
<proteinExistence type="predicted"/>
<accession>A0ABU9Y7P0</accession>
<name>A0ABU9Y7P0_9SPHN</name>
<keyword evidence="1" id="KW-0732">Signal</keyword>
<evidence type="ECO:0000313" key="3">
    <source>
        <dbReference type="Proteomes" id="UP001419910"/>
    </source>
</evidence>
<feature type="chain" id="PRO_5045493025" description="DUF2946 domain-containing protein" evidence="1">
    <location>
        <begin position="28"/>
        <end position="76"/>
    </location>
</feature>
<dbReference type="RefSeq" id="WP_343892725.1">
    <property type="nucleotide sequence ID" value="NZ_BAAAEH010000061.1"/>
</dbReference>
<protein>
    <recommendedName>
        <fullName evidence="4">DUF2946 domain-containing protein</fullName>
    </recommendedName>
</protein>
<comment type="caution">
    <text evidence="2">The sequence shown here is derived from an EMBL/GenBank/DDBJ whole genome shotgun (WGS) entry which is preliminary data.</text>
</comment>
<reference evidence="2 3" key="1">
    <citation type="submission" date="2024-05" db="EMBL/GenBank/DDBJ databases">
        <authorList>
            <person name="Liu Q."/>
            <person name="Xin Y.-H."/>
        </authorList>
    </citation>
    <scope>NUCLEOTIDE SEQUENCE [LARGE SCALE GENOMIC DNA]</scope>
    <source>
        <strain evidence="2 3">CGMCC 1.10181</strain>
    </source>
</reference>
<keyword evidence="3" id="KW-1185">Reference proteome</keyword>
<dbReference type="EMBL" id="JBDIME010000020">
    <property type="protein sequence ID" value="MEN2791820.1"/>
    <property type="molecule type" value="Genomic_DNA"/>
</dbReference>
<evidence type="ECO:0000256" key="1">
    <source>
        <dbReference type="SAM" id="SignalP"/>
    </source>
</evidence>
<feature type="signal peptide" evidence="1">
    <location>
        <begin position="1"/>
        <end position="27"/>
    </location>
</feature>
<organism evidence="2 3">
    <name type="scientific">Sphingomonas oligophenolica</name>
    <dbReference type="NCBI Taxonomy" id="301154"/>
    <lineage>
        <taxon>Bacteria</taxon>
        <taxon>Pseudomonadati</taxon>
        <taxon>Pseudomonadota</taxon>
        <taxon>Alphaproteobacteria</taxon>
        <taxon>Sphingomonadales</taxon>
        <taxon>Sphingomonadaceae</taxon>
        <taxon>Sphingomonas</taxon>
    </lineage>
</organism>
<evidence type="ECO:0000313" key="2">
    <source>
        <dbReference type="EMBL" id="MEN2791820.1"/>
    </source>
</evidence>